<evidence type="ECO:0000313" key="2">
    <source>
        <dbReference type="EMBL" id="QDP78403.1"/>
    </source>
</evidence>
<keyword evidence="1" id="KW-0812">Transmembrane</keyword>
<dbReference type="Proteomes" id="UP000317039">
    <property type="component" value="Chromosome"/>
</dbReference>
<feature type="transmembrane region" description="Helical" evidence="1">
    <location>
        <begin position="12"/>
        <end position="34"/>
    </location>
</feature>
<dbReference type="EMBL" id="CP041695">
    <property type="protein sequence ID" value="QDP78403.1"/>
    <property type="molecule type" value="Genomic_DNA"/>
</dbReference>
<evidence type="ECO:0000256" key="1">
    <source>
        <dbReference type="SAM" id="Phobius"/>
    </source>
</evidence>
<sequence>MVNTDRPNSGVTAWFGPASVSAATITLTINLFPVTIVPSLVFLLAFLYVAELIAAAILCLSGGRARHTGAGLLVAVIGTLLCFAAATVISQLW</sequence>
<organism evidence="2 3">
    <name type="scientific">Nocardia otitidiscaviarum</name>
    <dbReference type="NCBI Taxonomy" id="1823"/>
    <lineage>
        <taxon>Bacteria</taxon>
        <taxon>Bacillati</taxon>
        <taxon>Actinomycetota</taxon>
        <taxon>Actinomycetes</taxon>
        <taxon>Mycobacteriales</taxon>
        <taxon>Nocardiaceae</taxon>
        <taxon>Nocardia</taxon>
    </lineage>
</organism>
<dbReference type="RefSeq" id="WP_143979997.1">
    <property type="nucleotide sequence ID" value="NZ_CP041695.1"/>
</dbReference>
<gene>
    <name evidence="2" type="ORF">FOH10_06220</name>
</gene>
<dbReference type="KEGG" id="nod:FOH10_06220"/>
<reference evidence="2 3" key="1">
    <citation type="submission" date="2019-07" db="EMBL/GenBank/DDBJ databases">
        <title>Complete Genome Sequence and Methylome Analysis of Nocardia otitidis-caviarum NEB252.</title>
        <authorList>
            <person name="Fomenkov A."/>
            <person name="Anton B.P."/>
            <person name="Vincze T."/>
            <person name="Roberts R.J."/>
        </authorList>
    </citation>
    <scope>NUCLEOTIDE SEQUENCE [LARGE SCALE GENOMIC DNA]</scope>
    <source>
        <strain evidence="2 3">NEB252</strain>
    </source>
</reference>
<dbReference type="AlphaFoldDB" id="A0A516NHM1"/>
<accession>A0A516NHM1</accession>
<keyword evidence="1" id="KW-0472">Membrane</keyword>
<dbReference type="GeneID" id="80331990"/>
<feature type="transmembrane region" description="Helical" evidence="1">
    <location>
        <begin position="40"/>
        <end position="60"/>
    </location>
</feature>
<feature type="transmembrane region" description="Helical" evidence="1">
    <location>
        <begin position="72"/>
        <end position="92"/>
    </location>
</feature>
<evidence type="ECO:0000313" key="3">
    <source>
        <dbReference type="Proteomes" id="UP000317039"/>
    </source>
</evidence>
<name>A0A516NHM1_9NOCA</name>
<proteinExistence type="predicted"/>
<keyword evidence="1" id="KW-1133">Transmembrane helix</keyword>
<protein>
    <submittedName>
        <fullName evidence="2">Uncharacterized protein</fullName>
    </submittedName>
</protein>